<keyword evidence="3" id="KW-1185">Reference proteome</keyword>
<dbReference type="Proteomes" id="UP000242180">
    <property type="component" value="Unassembled WGS sequence"/>
</dbReference>
<proteinExistence type="predicted"/>
<protein>
    <submittedName>
        <fullName evidence="2">Uncharacterized protein</fullName>
    </submittedName>
</protein>
<feature type="region of interest" description="Disordered" evidence="1">
    <location>
        <begin position="52"/>
        <end position="132"/>
    </location>
</feature>
<feature type="compositionally biased region" description="Basic and acidic residues" evidence="1">
    <location>
        <begin position="83"/>
        <end position="93"/>
    </location>
</feature>
<organism evidence="2 3">
    <name type="scientific">Syncephalastrum racemosum</name>
    <name type="common">Filamentous fungus</name>
    <dbReference type="NCBI Taxonomy" id="13706"/>
    <lineage>
        <taxon>Eukaryota</taxon>
        <taxon>Fungi</taxon>
        <taxon>Fungi incertae sedis</taxon>
        <taxon>Mucoromycota</taxon>
        <taxon>Mucoromycotina</taxon>
        <taxon>Mucoromycetes</taxon>
        <taxon>Mucorales</taxon>
        <taxon>Syncephalastraceae</taxon>
        <taxon>Syncephalastrum</taxon>
    </lineage>
</organism>
<dbReference type="AlphaFoldDB" id="A0A1X2HS85"/>
<gene>
    <name evidence="2" type="ORF">BCR43DRAFT_500399</name>
</gene>
<name>A0A1X2HS85_SYNRA</name>
<accession>A0A1X2HS85</accession>
<comment type="caution">
    <text evidence="2">The sequence shown here is derived from an EMBL/GenBank/DDBJ whole genome shotgun (WGS) entry which is preliminary data.</text>
</comment>
<evidence type="ECO:0000313" key="3">
    <source>
        <dbReference type="Proteomes" id="UP000242180"/>
    </source>
</evidence>
<sequence length="132" mass="14555">MALYDIRERQYSQEKKSMTRLLRLKAEIHSIKLLDKSIERSAQRMLTFIRGNLRPCGDEDSNMSSMAGHPASIGQYPTDRDDDNWKQKAERCGGGRSSSSNSNSNSSGDGGNGAGLKVLRYGKGHGESVSKM</sequence>
<evidence type="ECO:0000256" key="1">
    <source>
        <dbReference type="SAM" id="MobiDB-lite"/>
    </source>
</evidence>
<dbReference type="EMBL" id="MCGN01000001">
    <property type="protein sequence ID" value="ORZ02334.1"/>
    <property type="molecule type" value="Genomic_DNA"/>
</dbReference>
<feature type="compositionally biased region" description="Low complexity" evidence="1">
    <location>
        <begin position="97"/>
        <end position="107"/>
    </location>
</feature>
<evidence type="ECO:0000313" key="2">
    <source>
        <dbReference type="EMBL" id="ORZ02334.1"/>
    </source>
</evidence>
<dbReference type="InParanoid" id="A0A1X2HS85"/>
<reference evidence="2 3" key="1">
    <citation type="submission" date="2016-07" db="EMBL/GenBank/DDBJ databases">
        <title>Pervasive Adenine N6-methylation of Active Genes in Fungi.</title>
        <authorList>
            <consortium name="DOE Joint Genome Institute"/>
            <person name="Mondo S.J."/>
            <person name="Dannebaum R.O."/>
            <person name="Kuo R.C."/>
            <person name="Labutti K."/>
            <person name="Haridas S."/>
            <person name="Kuo A."/>
            <person name="Salamov A."/>
            <person name="Ahrendt S.R."/>
            <person name="Lipzen A."/>
            <person name="Sullivan W."/>
            <person name="Andreopoulos W.B."/>
            <person name="Clum A."/>
            <person name="Lindquist E."/>
            <person name="Daum C."/>
            <person name="Ramamoorthy G.K."/>
            <person name="Gryganskyi A."/>
            <person name="Culley D."/>
            <person name="Magnuson J.K."/>
            <person name="James T.Y."/>
            <person name="O'Malley M.A."/>
            <person name="Stajich J.E."/>
            <person name="Spatafora J.W."/>
            <person name="Visel A."/>
            <person name="Grigoriev I.V."/>
        </authorList>
    </citation>
    <scope>NUCLEOTIDE SEQUENCE [LARGE SCALE GENOMIC DNA]</scope>
    <source>
        <strain evidence="2 3">NRRL 2496</strain>
    </source>
</reference>